<evidence type="ECO:0000256" key="3">
    <source>
        <dbReference type="ARBA" id="ARBA00022722"/>
    </source>
</evidence>
<evidence type="ECO:0000256" key="11">
    <source>
        <dbReference type="ARBA" id="ARBA00023204"/>
    </source>
</evidence>
<comment type="subcellular location">
    <subcellularLocation>
        <location evidence="16">Nucleus</location>
        <location evidence="16">Nucleolus</location>
    </subcellularLocation>
    <subcellularLocation>
        <location evidence="16">Nucleus</location>
        <location evidence="16">Nucleoplasm</location>
    </subcellularLocation>
    <subcellularLocation>
        <location evidence="16">Mitochondrion</location>
    </subcellularLocation>
    <text evidence="16">Resides mostly in the nucleoli and relocalizes to the nucleoplasm upon DNA damage.</text>
</comment>
<dbReference type="InterPro" id="IPR023426">
    <property type="entry name" value="Flap_endonuc"/>
</dbReference>
<comment type="similarity">
    <text evidence="14 16">Belongs to the XPG/RAD2 endonuclease family. FEN1 subfamily.</text>
</comment>
<feature type="domain" description="XPG N-terminal" evidence="19">
    <location>
        <begin position="1"/>
        <end position="107"/>
    </location>
</feature>
<dbReference type="GO" id="GO:0006284">
    <property type="term" value="P:base-excision repair"/>
    <property type="evidence" value="ECO:0007669"/>
    <property type="project" value="UniProtKB-UniRule"/>
</dbReference>
<dbReference type="GO" id="GO:0005654">
    <property type="term" value="C:nucleoplasm"/>
    <property type="evidence" value="ECO:0007669"/>
    <property type="project" value="UniProtKB-SubCell"/>
</dbReference>
<reference evidence="20 21" key="1">
    <citation type="journal article" date="2018" name="Mol. Biol. Evol.">
        <title>Analysis of the draft genome of the red seaweed Gracilariopsis chorda provides insights into genome size evolution in Rhodophyta.</title>
        <authorList>
            <person name="Lee J."/>
            <person name="Yang E.C."/>
            <person name="Graf L."/>
            <person name="Yang J.H."/>
            <person name="Qiu H."/>
            <person name="Zel Zion U."/>
            <person name="Chan C.X."/>
            <person name="Stephens T.G."/>
            <person name="Weber A.P.M."/>
            <person name="Boo G.H."/>
            <person name="Boo S.M."/>
            <person name="Kim K.M."/>
            <person name="Shin Y."/>
            <person name="Jung M."/>
            <person name="Lee S.J."/>
            <person name="Yim H.S."/>
            <person name="Lee J.H."/>
            <person name="Bhattacharya D."/>
            <person name="Yoon H.S."/>
        </authorList>
    </citation>
    <scope>NUCLEOTIDE SEQUENCE [LARGE SCALE GENOMIC DNA]</scope>
    <source>
        <strain evidence="20 21">SKKU-2015</strain>
        <tissue evidence="20">Whole body</tissue>
    </source>
</reference>
<evidence type="ECO:0000256" key="15">
    <source>
        <dbReference type="ARBA" id="ARBA00063178"/>
    </source>
</evidence>
<gene>
    <name evidence="20" type="ORF">BWQ96_03477</name>
</gene>
<evidence type="ECO:0000256" key="12">
    <source>
        <dbReference type="ARBA" id="ARBA00023242"/>
    </source>
</evidence>
<dbReference type="GO" id="GO:0008409">
    <property type="term" value="F:5'-3' exonuclease activity"/>
    <property type="evidence" value="ECO:0007669"/>
    <property type="project" value="UniProtKB-UniRule"/>
</dbReference>
<dbReference type="AlphaFoldDB" id="A0A2V3IXA3"/>
<evidence type="ECO:0000256" key="13">
    <source>
        <dbReference type="ARBA" id="ARBA00029382"/>
    </source>
</evidence>
<feature type="compositionally biased region" description="Basic and acidic residues" evidence="17">
    <location>
        <begin position="358"/>
        <end position="373"/>
    </location>
</feature>
<feature type="domain" description="XPG-I" evidence="18">
    <location>
        <begin position="146"/>
        <end position="223"/>
    </location>
</feature>
<evidence type="ECO:0000256" key="9">
    <source>
        <dbReference type="ARBA" id="ARBA00022842"/>
    </source>
</evidence>
<dbReference type="OrthoDB" id="1937206at2759"/>
<feature type="region of interest" description="Disordered" evidence="17">
    <location>
        <begin position="355"/>
        <end position="399"/>
    </location>
</feature>
<dbReference type="FunFam" id="1.10.150.20:FF:000009">
    <property type="entry name" value="Flap endonuclease 1"/>
    <property type="match status" value="1"/>
</dbReference>
<protein>
    <recommendedName>
        <fullName evidence="16">Flap endonuclease 1</fullName>
        <shortName evidence="16">FEN-1</shortName>
        <ecNumber evidence="16">3.1.-.-</ecNumber>
    </recommendedName>
    <alternativeName>
        <fullName evidence="16">Flap structure-specific endonuclease 1</fullName>
    </alternativeName>
</protein>
<organism evidence="20 21">
    <name type="scientific">Gracilariopsis chorda</name>
    <dbReference type="NCBI Taxonomy" id="448386"/>
    <lineage>
        <taxon>Eukaryota</taxon>
        <taxon>Rhodophyta</taxon>
        <taxon>Florideophyceae</taxon>
        <taxon>Rhodymeniophycidae</taxon>
        <taxon>Gracilariales</taxon>
        <taxon>Gracilariaceae</taxon>
        <taxon>Gracilariopsis</taxon>
    </lineage>
</organism>
<keyword evidence="9 16" id="KW-0460">Magnesium</keyword>
<evidence type="ECO:0000256" key="7">
    <source>
        <dbReference type="ARBA" id="ARBA00022801"/>
    </source>
</evidence>
<dbReference type="PROSITE" id="PS00841">
    <property type="entry name" value="XPG_1"/>
    <property type="match status" value="1"/>
</dbReference>
<keyword evidence="21" id="KW-1185">Reference proteome</keyword>
<dbReference type="SMART" id="SM00485">
    <property type="entry name" value="XPGN"/>
    <property type="match status" value="1"/>
</dbReference>
<keyword evidence="11 16" id="KW-0234">DNA repair</keyword>
<dbReference type="PRINTS" id="PR00853">
    <property type="entry name" value="XPGRADSUPER"/>
</dbReference>
<evidence type="ECO:0000313" key="21">
    <source>
        <dbReference type="Proteomes" id="UP000247409"/>
    </source>
</evidence>
<dbReference type="PANTHER" id="PTHR11081:SF9">
    <property type="entry name" value="FLAP ENDONUCLEASE 1"/>
    <property type="match status" value="1"/>
</dbReference>
<evidence type="ECO:0000256" key="10">
    <source>
        <dbReference type="ARBA" id="ARBA00023128"/>
    </source>
</evidence>
<dbReference type="PANTHER" id="PTHR11081">
    <property type="entry name" value="FLAP ENDONUCLEASE FAMILY MEMBER"/>
    <property type="match status" value="1"/>
</dbReference>
<dbReference type="EMBL" id="NBIV01000033">
    <property type="protein sequence ID" value="PXF46786.1"/>
    <property type="molecule type" value="Genomic_DNA"/>
</dbReference>
<keyword evidence="7 16" id="KW-0378">Hydrolase</keyword>
<dbReference type="SMART" id="SM00279">
    <property type="entry name" value="HhH2"/>
    <property type="match status" value="1"/>
</dbReference>
<dbReference type="EC" id="3.1.-.-" evidence="16"/>
<evidence type="ECO:0000256" key="2">
    <source>
        <dbReference type="ARBA" id="ARBA00022705"/>
    </source>
</evidence>
<evidence type="ECO:0000259" key="18">
    <source>
        <dbReference type="SMART" id="SM00484"/>
    </source>
</evidence>
<evidence type="ECO:0000256" key="14">
    <source>
        <dbReference type="ARBA" id="ARBA00034726"/>
    </source>
</evidence>
<dbReference type="Proteomes" id="UP000247409">
    <property type="component" value="Unassembled WGS sequence"/>
</dbReference>
<keyword evidence="10 16" id="KW-0496">Mitochondrion</keyword>
<keyword evidence="5 16" id="KW-0255">Endonuclease</keyword>
<keyword evidence="8 16" id="KW-0269">Exonuclease</keyword>
<keyword evidence="3 16" id="KW-0540">Nuclease</keyword>
<keyword evidence="2 16" id="KW-0235">DNA replication</keyword>
<evidence type="ECO:0000313" key="20">
    <source>
        <dbReference type="EMBL" id="PXF46786.1"/>
    </source>
</evidence>
<dbReference type="STRING" id="448386.A0A2V3IXA3"/>
<dbReference type="GO" id="GO:0000287">
    <property type="term" value="F:magnesium ion binding"/>
    <property type="evidence" value="ECO:0007669"/>
    <property type="project" value="UniProtKB-UniRule"/>
</dbReference>
<sequence>MGIKGLTKLIGDNAPRAINTNEIHSLFGRKIAIDASMCIYQLLVAVRVGADNLTNDEGEVTSHLNGLFYRTIRLLEIGIKPVYVFDGAPPTMKSGELTKRAEAKKAAEEAAKKAREEGDLEMAEKFSRRVNRVTPAMIDSCKRLVRAMGVPAVEAPCEAEAQCAELVKNGDLFATASEDMDSLTFGTSRLIRYLWAGTASTASKKGIKPTEFALDVVLQDLDLTLPQFIDLCILCGCDYVDGIKGVGVVKALNLIRKHGDLQKVVDTLKKEKSYTVPDPYPVEVLRQMFVEPIVTPAKDVVLKWKRPDVNAIKKLMIEENQFDSAKIENGIKRLLAAKQKTSQVRVDSFFKRATAPNEAERAAKRKAVAETNKKSKKSKTQKSSTSTKGRAAKAKKDVT</sequence>
<dbReference type="SUPFAM" id="SSF88723">
    <property type="entry name" value="PIN domain-like"/>
    <property type="match status" value="1"/>
</dbReference>
<keyword evidence="6 16" id="KW-0227">DNA damage</keyword>
<dbReference type="InterPro" id="IPR019974">
    <property type="entry name" value="XPG_CS"/>
</dbReference>
<dbReference type="CDD" id="cd09907">
    <property type="entry name" value="H3TH_FEN1-Euk"/>
    <property type="match status" value="1"/>
</dbReference>
<dbReference type="InterPro" id="IPR006085">
    <property type="entry name" value="XPG_DNA_repair_N"/>
</dbReference>
<comment type="function">
    <text evidence="13 16">Structure-specific nuclease with 5'-flap endonuclease and 5'-3' exonuclease activities involved in DNA replication and repair. During DNA replication, cleaves the 5'-overhanging flap structure that is generated by displacement synthesis when DNA polymerase encounters the 5'-end of a downstream Okazaki fragment. It enters the flap from the 5'-end and then tracks to cleave the flap base, leaving a nick for ligation. Also involved in the long patch base excision repair (LP-BER) pathway, by cleaving within the apurinic/apyrimidinic (AP) site-terminated flap. Acts as a genome stabilization factor that prevents flaps from equilibrating into structures that lead to duplications and deletions. Also possesses 5'-3' exonuclease activity on nicked or gapped double-stranded DNA, and exhibits RNase H activity. Also involved in replication and repair of rDNA and in repairing mitochondrial DNA.</text>
</comment>
<dbReference type="InterPro" id="IPR036279">
    <property type="entry name" value="5-3_exonuclease_C_sf"/>
</dbReference>
<dbReference type="Gene3D" id="1.10.150.20">
    <property type="entry name" value="5' to 3' exonuclease, C-terminal subdomain"/>
    <property type="match status" value="1"/>
</dbReference>
<keyword evidence="1 16" id="KW-0597">Phosphoprotein</keyword>
<dbReference type="GO" id="GO:0005739">
    <property type="term" value="C:mitochondrion"/>
    <property type="evidence" value="ECO:0007669"/>
    <property type="project" value="UniProtKB-SubCell"/>
</dbReference>
<dbReference type="InterPro" id="IPR006086">
    <property type="entry name" value="XPG-I_dom"/>
</dbReference>
<accession>A0A2V3IXA3</accession>
<dbReference type="GO" id="GO:0017108">
    <property type="term" value="F:5'-flap endonuclease activity"/>
    <property type="evidence" value="ECO:0007669"/>
    <property type="project" value="UniProtKB-UniRule"/>
</dbReference>
<keyword evidence="12 16" id="KW-0539">Nucleus</keyword>
<dbReference type="Pfam" id="PF00867">
    <property type="entry name" value="XPG_I"/>
    <property type="match status" value="1"/>
</dbReference>
<evidence type="ECO:0000256" key="4">
    <source>
        <dbReference type="ARBA" id="ARBA00022723"/>
    </source>
</evidence>
<evidence type="ECO:0000256" key="5">
    <source>
        <dbReference type="ARBA" id="ARBA00022759"/>
    </source>
</evidence>
<name>A0A2V3IXA3_9FLOR</name>
<dbReference type="InterPro" id="IPR008918">
    <property type="entry name" value="HhH2"/>
</dbReference>
<dbReference type="Pfam" id="PF00752">
    <property type="entry name" value="XPG_N"/>
    <property type="match status" value="1"/>
</dbReference>
<evidence type="ECO:0000256" key="17">
    <source>
        <dbReference type="SAM" id="MobiDB-lite"/>
    </source>
</evidence>
<comment type="subunit">
    <text evidence="15">Interacts with PCNA1 and PCNA2. Three molecules of FEN1 bind to one PCNA trimer with each molecule binding to one PCNA monomer. PCNA stimulates the nuclease activity without altering cleavage specificity.</text>
</comment>
<comment type="cofactor">
    <cofactor evidence="16">
        <name>Mg(2+)</name>
        <dbReference type="ChEBI" id="CHEBI:18420"/>
    </cofactor>
    <text evidence="16">Binds 2 magnesium ions per subunit. They probably participate in the reaction catalyzed by the enzyme. May bind an additional third magnesium ion after substrate binding.</text>
</comment>
<evidence type="ECO:0000256" key="6">
    <source>
        <dbReference type="ARBA" id="ARBA00022763"/>
    </source>
</evidence>
<dbReference type="GO" id="GO:0005730">
    <property type="term" value="C:nucleolus"/>
    <property type="evidence" value="ECO:0007669"/>
    <property type="project" value="UniProtKB-SubCell"/>
</dbReference>
<dbReference type="InterPro" id="IPR029060">
    <property type="entry name" value="PIN-like_dom_sf"/>
</dbReference>
<dbReference type="HAMAP" id="MF_00614">
    <property type="entry name" value="Fen"/>
    <property type="match status" value="1"/>
</dbReference>
<dbReference type="CDD" id="cd09867">
    <property type="entry name" value="PIN_FEN1"/>
    <property type="match status" value="1"/>
</dbReference>
<proteinExistence type="inferred from homology"/>
<evidence type="ECO:0000256" key="8">
    <source>
        <dbReference type="ARBA" id="ARBA00022839"/>
    </source>
</evidence>
<comment type="caution">
    <text evidence="20">The sequence shown here is derived from an EMBL/GenBank/DDBJ whole genome shotgun (WGS) entry which is preliminary data.</text>
</comment>
<dbReference type="GO" id="GO:0003677">
    <property type="term" value="F:DNA binding"/>
    <property type="evidence" value="ECO:0007669"/>
    <property type="project" value="UniProtKB-UniRule"/>
</dbReference>
<keyword evidence="4 16" id="KW-0479">Metal-binding</keyword>
<dbReference type="Gene3D" id="3.40.50.1010">
    <property type="entry name" value="5'-nuclease"/>
    <property type="match status" value="1"/>
</dbReference>
<evidence type="ECO:0000256" key="16">
    <source>
        <dbReference type="HAMAP-Rule" id="MF_03140"/>
    </source>
</evidence>
<dbReference type="FunFam" id="3.40.50.1010:FF:000016">
    <property type="entry name" value="Flap endonuclease 1"/>
    <property type="match status" value="1"/>
</dbReference>
<dbReference type="InterPro" id="IPR006084">
    <property type="entry name" value="XPG/Rad2"/>
</dbReference>
<dbReference type="SMART" id="SM00484">
    <property type="entry name" value="XPGI"/>
    <property type="match status" value="1"/>
</dbReference>
<dbReference type="SUPFAM" id="SSF47807">
    <property type="entry name" value="5' to 3' exonuclease, C-terminal subdomain"/>
    <property type="match status" value="1"/>
</dbReference>
<evidence type="ECO:0000256" key="1">
    <source>
        <dbReference type="ARBA" id="ARBA00022553"/>
    </source>
</evidence>
<evidence type="ECO:0000259" key="19">
    <source>
        <dbReference type="SMART" id="SM00485"/>
    </source>
</evidence>
<dbReference type="GO" id="GO:0043137">
    <property type="term" value="P:DNA replication, removal of RNA primer"/>
    <property type="evidence" value="ECO:0007669"/>
    <property type="project" value="UniProtKB-UniRule"/>
</dbReference>